<comment type="subcellular location">
    <subcellularLocation>
        <location evidence="1">Cell membrane</location>
        <topology evidence="1">Multi-pass membrane protein</topology>
    </subcellularLocation>
</comment>
<dbReference type="RefSeq" id="WP_066395174.1">
    <property type="nucleotide sequence ID" value="NZ_CP015378.1"/>
</dbReference>
<evidence type="ECO:0000313" key="8">
    <source>
        <dbReference type="Proteomes" id="UP000076623"/>
    </source>
</evidence>
<name>A0A160INL4_9BACL</name>
<feature type="transmembrane region" description="Helical" evidence="6">
    <location>
        <begin position="44"/>
        <end position="65"/>
    </location>
</feature>
<evidence type="ECO:0000256" key="6">
    <source>
        <dbReference type="SAM" id="Phobius"/>
    </source>
</evidence>
<dbReference type="KEGG" id="fpn:ABE65_011990"/>
<dbReference type="EMBL" id="CP015378">
    <property type="protein sequence ID" value="ANC77480.1"/>
    <property type="molecule type" value="Genomic_DNA"/>
</dbReference>
<dbReference type="GO" id="GO:0033228">
    <property type="term" value="P:cysteine export across plasma membrane"/>
    <property type="evidence" value="ECO:0007669"/>
    <property type="project" value="TreeGrafter"/>
</dbReference>
<gene>
    <name evidence="7" type="ORF">ABE65_011990</name>
</gene>
<dbReference type="Proteomes" id="UP000076623">
    <property type="component" value="Chromosome"/>
</dbReference>
<keyword evidence="2" id="KW-1003">Cell membrane</keyword>
<feature type="transmembrane region" description="Helical" evidence="6">
    <location>
        <begin position="71"/>
        <end position="88"/>
    </location>
</feature>
<dbReference type="PANTHER" id="PTHR30086:SF20">
    <property type="entry name" value="ARGININE EXPORTER PROTEIN ARGO-RELATED"/>
    <property type="match status" value="1"/>
</dbReference>
<dbReference type="AlphaFoldDB" id="A0A160INL4"/>
<dbReference type="PANTHER" id="PTHR30086">
    <property type="entry name" value="ARGININE EXPORTER PROTEIN ARGO"/>
    <property type="match status" value="1"/>
</dbReference>
<keyword evidence="5 6" id="KW-0472">Membrane</keyword>
<proteinExistence type="predicted"/>
<evidence type="ECO:0000256" key="4">
    <source>
        <dbReference type="ARBA" id="ARBA00022989"/>
    </source>
</evidence>
<keyword evidence="4 6" id="KW-1133">Transmembrane helix</keyword>
<evidence type="ECO:0000256" key="3">
    <source>
        <dbReference type="ARBA" id="ARBA00022692"/>
    </source>
</evidence>
<dbReference type="STRING" id="1221500.ABE65_011990"/>
<accession>A0A160INL4</accession>
<dbReference type="InterPro" id="IPR001123">
    <property type="entry name" value="LeuE-type"/>
</dbReference>
<reference evidence="7 8" key="1">
    <citation type="submission" date="2016-04" db="EMBL/GenBank/DDBJ databases">
        <title>Complete genome sequence of Fictibacillus phosphorivorans G25-29, a strain toxic to nematodes.</title>
        <authorList>
            <person name="Zheng Z."/>
        </authorList>
    </citation>
    <scope>NUCLEOTIDE SEQUENCE [LARGE SCALE GENOMIC DNA]</scope>
    <source>
        <strain evidence="7 8">G25-29</strain>
    </source>
</reference>
<feature type="transmembrane region" description="Helical" evidence="6">
    <location>
        <begin position="6"/>
        <end position="24"/>
    </location>
</feature>
<evidence type="ECO:0000256" key="2">
    <source>
        <dbReference type="ARBA" id="ARBA00022475"/>
    </source>
</evidence>
<evidence type="ECO:0000256" key="5">
    <source>
        <dbReference type="ARBA" id="ARBA00023136"/>
    </source>
</evidence>
<keyword evidence="3 6" id="KW-0812">Transmembrane</keyword>
<evidence type="ECO:0000313" key="7">
    <source>
        <dbReference type="EMBL" id="ANC77480.1"/>
    </source>
</evidence>
<keyword evidence="8" id="KW-1185">Reference proteome</keyword>
<sequence>MSVLAFLSYVIVTSITPGPSNILMMNEARKMGFVGSWQFSSGILAGFAMLGIVSGVFTTGLYNLIPLVEPYFKITGAVYLLYLAWHVALDKGKNGNSSKIKSSFLSGFFFQIMNIKSILFFITVMSAFILPFYQSVNFIILYLALAIFVGWLALLLWSGFGSVFKKFFAKHDTSFRAIMSLMLVYSAISIFL</sequence>
<organism evidence="7 8">
    <name type="scientific">Fictibacillus phosphorivorans</name>
    <dbReference type="NCBI Taxonomy" id="1221500"/>
    <lineage>
        <taxon>Bacteria</taxon>
        <taxon>Bacillati</taxon>
        <taxon>Bacillota</taxon>
        <taxon>Bacilli</taxon>
        <taxon>Bacillales</taxon>
        <taxon>Fictibacillaceae</taxon>
        <taxon>Fictibacillus</taxon>
    </lineage>
</organism>
<dbReference type="GO" id="GO:0005886">
    <property type="term" value="C:plasma membrane"/>
    <property type="evidence" value="ECO:0007669"/>
    <property type="project" value="UniProtKB-SubCell"/>
</dbReference>
<evidence type="ECO:0000256" key="1">
    <source>
        <dbReference type="ARBA" id="ARBA00004651"/>
    </source>
</evidence>
<dbReference type="GO" id="GO:0015171">
    <property type="term" value="F:amino acid transmembrane transporter activity"/>
    <property type="evidence" value="ECO:0007669"/>
    <property type="project" value="TreeGrafter"/>
</dbReference>
<feature type="transmembrane region" description="Helical" evidence="6">
    <location>
        <begin position="139"/>
        <end position="161"/>
    </location>
</feature>
<protein>
    <submittedName>
        <fullName evidence="7">Lysine transporter LysE</fullName>
    </submittedName>
</protein>
<feature type="transmembrane region" description="Helical" evidence="6">
    <location>
        <begin position="108"/>
        <end position="133"/>
    </location>
</feature>
<feature type="transmembrane region" description="Helical" evidence="6">
    <location>
        <begin position="173"/>
        <end position="191"/>
    </location>
</feature>
<dbReference type="Pfam" id="PF01810">
    <property type="entry name" value="LysE"/>
    <property type="match status" value="1"/>
</dbReference>